<keyword evidence="2" id="KW-0812">Transmembrane</keyword>
<feature type="region of interest" description="Disordered" evidence="1">
    <location>
        <begin position="67"/>
        <end position="116"/>
    </location>
</feature>
<dbReference type="GO" id="GO:0005524">
    <property type="term" value="F:ATP binding"/>
    <property type="evidence" value="ECO:0007669"/>
    <property type="project" value="InterPro"/>
</dbReference>
<dbReference type="PRINTS" id="PR00109">
    <property type="entry name" value="TYRKINASE"/>
</dbReference>
<evidence type="ECO:0000256" key="3">
    <source>
        <dbReference type="SAM" id="SignalP"/>
    </source>
</evidence>
<keyword evidence="2" id="KW-1133">Transmembrane helix</keyword>
<dbReference type="PROSITE" id="PS00108">
    <property type="entry name" value="PROTEIN_KINASE_ST"/>
    <property type="match status" value="1"/>
</dbReference>
<organism evidence="5">
    <name type="scientific">Aphanomyces invadans</name>
    <dbReference type="NCBI Taxonomy" id="157072"/>
    <lineage>
        <taxon>Eukaryota</taxon>
        <taxon>Sar</taxon>
        <taxon>Stramenopiles</taxon>
        <taxon>Oomycota</taxon>
        <taxon>Saprolegniomycetes</taxon>
        <taxon>Saprolegniales</taxon>
        <taxon>Verrucalvaceae</taxon>
        <taxon>Aphanomyces</taxon>
    </lineage>
</organism>
<protein>
    <submittedName>
        <fullName evidence="5">TKL protein kinase</fullName>
    </submittedName>
</protein>
<keyword evidence="5" id="KW-0808">Transferase</keyword>
<gene>
    <name evidence="5" type="ORF">H310_02486</name>
</gene>
<keyword evidence="2" id="KW-0472">Membrane</keyword>
<keyword evidence="3" id="KW-0732">Signal</keyword>
<evidence type="ECO:0000256" key="2">
    <source>
        <dbReference type="SAM" id="Phobius"/>
    </source>
</evidence>
<dbReference type="GeneID" id="20079536"/>
<proteinExistence type="predicted"/>
<dbReference type="PROSITE" id="PS50011">
    <property type="entry name" value="PROTEIN_KINASE_DOM"/>
    <property type="match status" value="1"/>
</dbReference>
<accession>A0A024UNW7</accession>
<dbReference type="Gene3D" id="3.30.200.20">
    <property type="entry name" value="Phosphorylase Kinase, domain 1"/>
    <property type="match status" value="1"/>
</dbReference>
<dbReference type="Pfam" id="PF07714">
    <property type="entry name" value="PK_Tyr_Ser-Thr"/>
    <property type="match status" value="1"/>
</dbReference>
<dbReference type="AlphaFoldDB" id="A0A024UNW7"/>
<feature type="domain" description="Protein kinase" evidence="4">
    <location>
        <begin position="212"/>
        <end position="477"/>
    </location>
</feature>
<dbReference type="PANTHER" id="PTHR44329:SF214">
    <property type="entry name" value="PROTEIN KINASE DOMAIN-CONTAINING PROTEIN"/>
    <property type="match status" value="1"/>
</dbReference>
<evidence type="ECO:0000259" key="4">
    <source>
        <dbReference type="PROSITE" id="PS50011"/>
    </source>
</evidence>
<dbReference type="GO" id="GO:0004674">
    <property type="term" value="F:protein serine/threonine kinase activity"/>
    <property type="evidence" value="ECO:0007669"/>
    <property type="project" value="TreeGrafter"/>
</dbReference>
<feature type="transmembrane region" description="Helical" evidence="2">
    <location>
        <begin position="133"/>
        <end position="154"/>
    </location>
</feature>
<dbReference type="InterPro" id="IPR011009">
    <property type="entry name" value="Kinase-like_dom_sf"/>
</dbReference>
<sequence length="477" mass="52049">MRCAIPMGCGIRLLTSSLLAMAMDPVLPSRDLAHMKEVTDVPSTPRPLTATPSTTLRMNMSNFTNVTKLPPVTTPTSYQPWPKATPVPTDAEETEAPTPATSRVPTAFPVPDSSPDPTPAVVELNSSASSHTIAVTIITFLGGAIALVSVFCIWQRFLRRGKRDDDGATSPPALYIRHPSNAPTAASSAASMHNDGINWHNLHRIQVAVGAIQRTKPLASGAFGTIWLGTYMNKTVAVKTCSKSTRTDIQTFLDELDLMSSLQCPFIVALLAAAWTKATDVHAALEYMPMGDLRDFLTRSKGLSTPPWAEKIAIAIHVVKALVYLKANGIIHRDLKSRNVLLDETTGAKLADFGISRRATDASMSCGVGTYRWIAPEVLAFRHYTVAVDVFSFGVLLTELDTHELPYWDVVQDKRSSSNASIVWRVLHENLRPTFTAQCPQWIVDLATACMHFDPARRPVPEQILGLLETRQCGEAP</sequence>
<dbReference type="RefSeq" id="XP_008864239.1">
    <property type="nucleotide sequence ID" value="XM_008866017.1"/>
</dbReference>
<feature type="chain" id="PRO_5001535454" evidence="3">
    <location>
        <begin position="29"/>
        <end position="477"/>
    </location>
</feature>
<dbReference type="VEuPathDB" id="FungiDB:H310_02486"/>
<dbReference type="InterPro" id="IPR000719">
    <property type="entry name" value="Prot_kinase_dom"/>
</dbReference>
<name>A0A024UNW7_9STRA</name>
<dbReference type="EMBL" id="KI913954">
    <property type="protein sequence ID" value="ETW08146.1"/>
    <property type="molecule type" value="Genomic_DNA"/>
</dbReference>
<reference evidence="5" key="1">
    <citation type="submission" date="2013-12" db="EMBL/GenBank/DDBJ databases">
        <title>The Genome Sequence of Aphanomyces invadans NJM9701.</title>
        <authorList>
            <consortium name="The Broad Institute Genomics Platform"/>
            <person name="Russ C."/>
            <person name="Tyler B."/>
            <person name="van West P."/>
            <person name="Dieguez-Uribeondo J."/>
            <person name="Young S.K."/>
            <person name="Zeng Q."/>
            <person name="Gargeya S."/>
            <person name="Fitzgerald M."/>
            <person name="Abouelleil A."/>
            <person name="Alvarado L."/>
            <person name="Chapman S.B."/>
            <person name="Gainer-Dewar J."/>
            <person name="Goldberg J."/>
            <person name="Griggs A."/>
            <person name="Gujja S."/>
            <person name="Hansen M."/>
            <person name="Howarth C."/>
            <person name="Imamovic A."/>
            <person name="Ireland A."/>
            <person name="Larimer J."/>
            <person name="McCowan C."/>
            <person name="Murphy C."/>
            <person name="Pearson M."/>
            <person name="Poon T.W."/>
            <person name="Priest M."/>
            <person name="Roberts A."/>
            <person name="Saif S."/>
            <person name="Shea T."/>
            <person name="Sykes S."/>
            <person name="Wortman J."/>
            <person name="Nusbaum C."/>
            <person name="Birren B."/>
        </authorList>
    </citation>
    <scope>NUCLEOTIDE SEQUENCE [LARGE SCALE GENOMIC DNA]</scope>
    <source>
        <strain evidence="5">NJM9701</strain>
    </source>
</reference>
<dbReference type="PANTHER" id="PTHR44329">
    <property type="entry name" value="SERINE/THREONINE-PROTEIN KINASE TNNI3K-RELATED"/>
    <property type="match status" value="1"/>
</dbReference>
<dbReference type="SUPFAM" id="SSF56112">
    <property type="entry name" value="Protein kinase-like (PK-like)"/>
    <property type="match status" value="1"/>
</dbReference>
<dbReference type="InterPro" id="IPR008271">
    <property type="entry name" value="Ser/Thr_kinase_AS"/>
</dbReference>
<dbReference type="InterPro" id="IPR001245">
    <property type="entry name" value="Ser-Thr/Tyr_kinase_cat_dom"/>
</dbReference>
<evidence type="ECO:0000256" key="1">
    <source>
        <dbReference type="SAM" id="MobiDB-lite"/>
    </source>
</evidence>
<evidence type="ECO:0000313" key="5">
    <source>
        <dbReference type="EMBL" id="ETW08146.1"/>
    </source>
</evidence>
<dbReference type="SMART" id="SM00220">
    <property type="entry name" value="S_TKc"/>
    <property type="match status" value="1"/>
</dbReference>
<dbReference type="eggNOG" id="KOG0192">
    <property type="taxonomic scope" value="Eukaryota"/>
</dbReference>
<keyword evidence="5" id="KW-0418">Kinase</keyword>
<dbReference type="Gene3D" id="1.10.510.10">
    <property type="entry name" value="Transferase(Phosphotransferase) domain 1"/>
    <property type="match status" value="1"/>
</dbReference>
<dbReference type="STRING" id="157072.A0A024UNW7"/>
<dbReference type="InterPro" id="IPR051681">
    <property type="entry name" value="Ser/Thr_Kinases-Pseudokinases"/>
</dbReference>
<feature type="signal peptide" evidence="3">
    <location>
        <begin position="1"/>
        <end position="28"/>
    </location>
</feature>
<dbReference type="OrthoDB" id="79350at2759"/>